<evidence type="ECO:0000313" key="2">
    <source>
        <dbReference type="EMBL" id="GKU93493.1"/>
    </source>
</evidence>
<name>A0AAV5I6A8_9ROSI</name>
<dbReference type="Proteomes" id="UP001054252">
    <property type="component" value="Unassembled WGS sequence"/>
</dbReference>
<feature type="region of interest" description="Disordered" evidence="1">
    <location>
        <begin position="48"/>
        <end position="116"/>
    </location>
</feature>
<feature type="compositionally biased region" description="Basic and acidic residues" evidence="1">
    <location>
        <begin position="100"/>
        <end position="116"/>
    </location>
</feature>
<comment type="caution">
    <text evidence="2">The sequence shown here is derived from an EMBL/GenBank/DDBJ whole genome shotgun (WGS) entry which is preliminary data.</text>
</comment>
<protein>
    <submittedName>
        <fullName evidence="2">Uncharacterized protein</fullName>
    </submittedName>
</protein>
<accession>A0AAV5I6A8</accession>
<dbReference type="EMBL" id="BPVZ01000007">
    <property type="protein sequence ID" value="GKU93493.1"/>
    <property type="molecule type" value="Genomic_DNA"/>
</dbReference>
<evidence type="ECO:0000256" key="1">
    <source>
        <dbReference type="SAM" id="MobiDB-lite"/>
    </source>
</evidence>
<evidence type="ECO:0000313" key="3">
    <source>
        <dbReference type="Proteomes" id="UP001054252"/>
    </source>
</evidence>
<gene>
    <name evidence="2" type="ORF">SLEP1_g7085</name>
</gene>
<dbReference type="AlphaFoldDB" id="A0AAV5I6A8"/>
<organism evidence="2 3">
    <name type="scientific">Rubroshorea leprosula</name>
    <dbReference type="NCBI Taxonomy" id="152421"/>
    <lineage>
        <taxon>Eukaryota</taxon>
        <taxon>Viridiplantae</taxon>
        <taxon>Streptophyta</taxon>
        <taxon>Embryophyta</taxon>
        <taxon>Tracheophyta</taxon>
        <taxon>Spermatophyta</taxon>
        <taxon>Magnoliopsida</taxon>
        <taxon>eudicotyledons</taxon>
        <taxon>Gunneridae</taxon>
        <taxon>Pentapetalae</taxon>
        <taxon>rosids</taxon>
        <taxon>malvids</taxon>
        <taxon>Malvales</taxon>
        <taxon>Dipterocarpaceae</taxon>
        <taxon>Rubroshorea</taxon>
    </lineage>
</organism>
<proteinExistence type="predicted"/>
<keyword evidence="3" id="KW-1185">Reference proteome</keyword>
<sequence>MASPPPKGLERSSFLRTEAILSYLTLVDEQSKKETEIETVAVEREKVAAKKPSTNRKSTGKRKATSHAASIVIARSKGQVSAKPKATKRLSISIPSTSMREAKTSESKGSDDSPMFLREEKGKKERNIFLFFTCRSFFAKG</sequence>
<reference evidence="2 3" key="1">
    <citation type="journal article" date="2021" name="Commun. Biol.">
        <title>The genome of Shorea leprosula (Dipterocarpaceae) highlights the ecological relevance of drought in aseasonal tropical rainforests.</title>
        <authorList>
            <person name="Ng K.K.S."/>
            <person name="Kobayashi M.J."/>
            <person name="Fawcett J.A."/>
            <person name="Hatakeyama M."/>
            <person name="Paape T."/>
            <person name="Ng C.H."/>
            <person name="Ang C.C."/>
            <person name="Tnah L.H."/>
            <person name="Lee C.T."/>
            <person name="Nishiyama T."/>
            <person name="Sese J."/>
            <person name="O'Brien M.J."/>
            <person name="Copetti D."/>
            <person name="Mohd Noor M.I."/>
            <person name="Ong R.C."/>
            <person name="Putra M."/>
            <person name="Sireger I.Z."/>
            <person name="Indrioko S."/>
            <person name="Kosugi Y."/>
            <person name="Izuno A."/>
            <person name="Isagi Y."/>
            <person name="Lee S.L."/>
            <person name="Shimizu K.K."/>
        </authorList>
    </citation>
    <scope>NUCLEOTIDE SEQUENCE [LARGE SCALE GENOMIC DNA]</scope>
    <source>
        <strain evidence="2">214</strain>
    </source>
</reference>